<organism evidence="1 2">
    <name type="scientific">Strawberry lethal yellows phytoplasma (CPA) str. NZSb11</name>
    <dbReference type="NCBI Taxonomy" id="980422"/>
    <lineage>
        <taxon>Bacteria</taxon>
        <taxon>Bacillati</taxon>
        <taxon>Mycoplasmatota</taxon>
        <taxon>Mollicutes</taxon>
        <taxon>Acholeplasmatales</taxon>
        <taxon>Acholeplasmataceae</taxon>
        <taxon>Candidatus Phytoplasma</taxon>
        <taxon>16SrXII (Stolbur group)</taxon>
    </lineage>
</organism>
<evidence type="ECO:0000313" key="2">
    <source>
        <dbReference type="Proteomes" id="UP000013941"/>
    </source>
</evidence>
<dbReference type="KEGG" id="nzs:SLY_1029"/>
<dbReference type="HOGENOM" id="CLU_3030521_0_0_14"/>
<proteinExistence type="predicted"/>
<dbReference type="PATRIC" id="fig|980422.3.peg.947"/>
<reference evidence="1 2" key="1">
    <citation type="journal article" date="2013" name="BMC Genomics">
        <title>Comparison of the complete genome sequence of two closely related isolates of 'Candidatus Phytoplasma australiense' reveals genome plasticity.</title>
        <authorList>
            <person name="Andersen M.T."/>
            <person name="Liefting L.W."/>
            <person name="Havukkala I."/>
            <person name="Beever R.E."/>
        </authorList>
    </citation>
    <scope>NUCLEOTIDE SEQUENCE [LARGE SCALE GENOMIC DNA]</scope>
    <source>
        <strain evidence="1 2">NZSb11</strain>
    </source>
</reference>
<accession>R4S2D5</accession>
<protein>
    <submittedName>
        <fullName evidence="1">Uncharacterized protein</fullName>
    </submittedName>
</protein>
<keyword evidence="2" id="KW-1185">Reference proteome</keyword>
<dbReference type="Proteomes" id="UP000013941">
    <property type="component" value="Chromosome"/>
</dbReference>
<name>R4S2D5_PHYAS</name>
<evidence type="ECO:0000313" key="1">
    <source>
        <dbReference type="EMBL" id="AGL90943.1"/>
    </source>
</evidence>
<gene>
    <name evidence="1" type="ORF">SLY_1029</name>
</gene>
<dbReference type="AlphaFoldDB" id="R4S2D5"/>
<sequence length="55" mass="6659">MIVGLFFFIKQTKHTTRSENHKITINFKKRKINKMQNKENQKTINFKDGSKLIYE</sequence>
<dbReference type="EMBL" id="CP002548">
    <property type="protein sequence ID" value="AGL90943.1"/>
    <property type="molecule type" value="Genomic_DNA"/>
</dbReference>